<dbReference type="InterPro" id="IPR016186">
    <property type="entry name" value="C-type_lectin-like/link_sf"/>
</dbReference>
<dbReference type="PROSITE" id="PS50041">
    <property type="entry name" value="C_TYPE_LECTIN_2"/>
    <property type="match status" value="1"/>
</dbReference>
<accession>A0A9W3AE89</accession>
<dbReference type="Gene3D" id="3.10.100.10">
    <property type="entry name" value="Mannose-Binding Protein A, subunit A"/>
    <property type="match status" value="1"/>
</dbReference>
<evidence type="ECO:0000313" key="2">
    <source>
        <dbReference type="Proteomes" id="UP001165740"/>
    </source>
</evidence>
<keyword evidence="2" id="KW-1185">Reference proteome</keyword>
<dbReference type="InterPro" id="IPR050111">
    <property type="entry name" value="C-type_lectin/snaclec_domain"/>
</dbReference>
<dbReference type="Proteomes" id="UP001165740">
    <property type="component" value="Chromosome 5"/>
</dbReference>
<evidence type="ECO:0000259" key="1">
    <source>
        <dbReference type="PROSITE" id="PS50041"/>
    </source>
</evidence>
<reference evidence="3 4" key="1">
    <citation type="submission" date="2025-04" db="UniProtKB">
        <authorList>
            <consortium name="RefSeq"/>
        </authorList>
    </citation>
    <scope>IDENTIFICATION</scope>
</reference>
<dbReference type="SMART" id="SM00034">
    <property type="entry name" value="CLECT"/>
    <property type="match status" value="1"/>
</dbReference>
<dbReference type="RefSeq" id="XP_055885582.1">
    <property type="nucleotide sequence ID" value="XM_056029607.1"/>
</dbReference>
<dbReference type="AlphaFoldDB" id="A0A9W3AE89"/>
<gene>
    <name evidence="3 4" type="primary">LOC106067003</name>
</gene>
<evidence type="ECO:0000313" key="3">
    <source>
        <dbReference type="RefSeq" id="XP_055885582.1"/>
    </source>
</evidence>
<evidence type="ECO:0000313" key="4">
    <source>
        <dbReference type="RefSeq" id="XP_055885583.1"/>
    </source>
</evidence>
<organism evidence="2 3">
    <name type="scientific">Biomphalaria glabrata</name>
    <name type="common">Bloodfluke planorb</name>
    <name type="synonym">Freshwater snail</name>
    <dbReference type="NCBI Taxonomy" id="6526"/>
    <lineage>
        <taxon>Eukaryota</taxon>
        <taxon>Metazoa</taxon>
        <taxon>Spiralia</taxon>
        <taxon>Lophotrochozoa</taxon>
        <taxon>Mollusca</taxon>
        <taxon>Gastropoda</taxon>
        <taxon>Heterobranchia</taxon>
        <taxon>Euthyneura</taxon>
        <taxon>Panpulmonata</taxon>
        <taxon>Hygrophila</taxon>
        <taxon>Lymnaeoidea</taxon>
        <taxon>Planorbidae</taxon>
        <taxon>Biomphalaria</taxon>
    </lineage>
</organism>
<dbReference type="GeneID" id="106067003"/>
<dbReference type="InterPro" id="IPR016187">
    <property type="entry name" value="CTDL_fold"/>
</dbReference>
<dbReference type="Pfam" id="PF00059">
    <property type="entry name" value="Lectin_C"/>
    <property type="match status" value="1"/>
</dbReference>
<dbReference type="OrthoDB" id="6276028at2759"/>
<name>A0A9W3AE89_BIOGL</name>
<sequence length="289" mass="32293">MSIVHFNYLIIWCFSNQFTIEIFDVDRNMSCQGNAVFFNPRSKGKEYEVPSELTCRKGWTKLDTRCYLFVATQNSWQDGQQSCRETDAELVSISNEKEYELLQDHLFKTYPVLKRWWLGLSRDVTETIHAWKWLDGSEFDNEITPWSDSSQPSLTGQRAGLAEITSNKIRVSAENMDSPENLICERPLENVTTTTASTSPATSSTTTAVAITTTSLEITTSQVITTTSATTNITTAATTIPATPSTPVTTVTSATTSTPKTLTSSVTRTIIDAMRTTTLKVRLELRSYF</sequence>
<feature type="domain" description="C-type lectin" evidence="1">
    <location>
        <begin position="62"/>
        <end position="185"/>
    </location>
</feature>
<dbReference type="InterPro" id="IPR001304">
    <property type="entry name" value="C-type_lectin-like"/>
</dbReference>
<proteinExistence type="predicted"/>
<protein>
    <submittedName>
        <fullName evidence="3 4">Nuclear pore complex protein DDB_G0274915-like isoform X1</fullName>
    </submittedName>
</protein>
<dbReference type="RefSeq" id="XP_055885583.1">
    <property type="nucleotide sequence ID" value="XM_056029608.1"/>
</dbReference>
<dbReference type="PANTHER" id="PTHR22803">
    <property type="entry name" value="MANNOSE, PHOSPHOLIPASE, LECTIN RECEPTOR RELATED"/>
    <property type="match status" value="1"/>
</dbReference>
<dbReference type="SUPFAM" id="SSF56436">
    <property type="entry name" value="C-type lectin-like"/>
    <property type="match status" value="1"/>
</dbReference>